<dbReference type="AlphaFoldDB" id="X1DV54"/>
<reference evidence="6" key="1">
    <citation type="journal article" date="2014" name="Front. Microbiol.">
        <title>High frequency of phylogenetically diverse reductive dehalogenase-homologous genes in deep subseafloor sedimentary metagenomes.</title>
        <authorList>
            <person name="Kawai M."/>
            <person name="Futagami T."/>
            <person name="Toyoda A."/>
            <person name="Takaki Y."/>
            <person name="Nishi S."/>
            <person name="Hori S."/>
            <person name="Arai W."/>
            <person name="Tsubouchi T."/>
            <person name="Morono Y."/>
            <person name="Uchiyama I."/>
            <person name="Ito T."/>
            <person name="Fujiyama A."/>
            <person name="Inagaki F."/>
            <person name="Takami H."/>
        </authorList>
    </citation>
    <scope>NUCLEOTIDE SEQUENCE</scope>
    <source>
        <strain evidence="6">Expedition CK06-06</strain>
    </source>
</reference>
<comment type="caution">
    <text evidence="6">The sequence shown here is derived from an EMBL/GenBank/DDBJ whole genome shotgun (WGS) entry which is preliminary data.</text>
</comment>
<dbReference type="InterPro" id="IPR002034">
    <property type="entry name" value="AIPM/Hcit_synth_CS"/>
</dbReference>
<dbReference type="PANTHER" id="PTHR43538:SF1">
    <property type="entry name" value="(R)-CITRAMALATE SYNTHASE"/>
    <property type="match status" value="1"/>
</dbReference>
<evidence type="ECO:0000259" key="5">
    <source>
        <dbReference type="PROSITE" id="PS50991"/>
    </source>
</evidence>
<comment type="pathway">
    <text evidence="1">Amino-acid biosynthesis; L-isoleucine biosynthesis; 2-oxobutanoate from pyruvate: step 1/3.</text>
</comment>
<dbReference type="PROSITE" id="PS50991">
    <property type="entry name" value="PYR_CT"/>
    <property type="match status" value="1"/>
</dbReference>
<feature type="domain" description="Pyruvate carboxyltransferase" evidence="5">
    <location>
        <begin position="4"/>
        <end position="156"/>
    </location>
</feature>
<evidence type="ECO:0000256" key="4">
    <source>
        <dbReference type="ARBA" id="ARBA00034330"/>
    </source>
</evidence>
<evidence type="ECO:0000256" key="2">
    <source>
        <dbReference type="ARBA" id="ARBA00022325"/>
    </source>
</evidence>
<dbReference type="PROSITE" id="PS00815">
    <property type="entry name" value="AIPM_HOMOCIT_SYNTH_1"/>
    <property type="match status" value="1"/>
</dbReference>
<dbReference type="SUPFAM" id="SSF51569">
    <property type="entry name" value="Aldolase"/>
    <property type="match status" value="1"/>
</dbReference>
<dbReference type="PANTHER" id="PTHR43538">
    <property type="entry name" value="ALPHA-IPM SYNTHASE/HOMOCITRATE SYNTHASE"/>
    <property type="match status" value="1"/>
</dbReference>
<proteinExistence type="predicted"/>
<dbReference type="Pfam" id="PF00682">
    <property type="entry name" value="HMGL-like"/>
    <property type="match status" value="1"/>
</dbReference>
<dbReference type="EMBL" id="BARU01003468">
    <property type="protein sequence ID" value="GAH24082.1"/>
    <property type="molecule type" value="Genomic_DNA"/>
</dbReference>
<evidence type="ECO:0000313" key="6">
    <source>
        <dbReference type="EMBL" id="GAH24082.1"/>
    </source>
</evidence>
<dbReference type="GO" id="GO:0009097">
    <property type="term" value="P:isoleucine biosynthetic process"/>
    <property type="evidence" value="ECO:0007669"/>
    <property type="project" value="UniProtKB-UniPathway"/>
</dbReference>
<keyword evidence="3" id="KW-0808">Transferase</keyword>
<organism evidence="6">
    <name type="scientific">marine sediment metagenome</name>
    <dbReference type="NCBI Taxonomy" id="412755"/>
    <lineage>
        <taxon>unclassified sequences</taxon>
        <taxon>metagenomes</taxon>
        <taxon>ecological metagenomes</taxon>
    </lineage>
</organism>
<dbReference type="GO" id="GO:0046912">
    <property type="term" value="F:acyltransferase activity, acyl groups converted into alkyl on transfer"/>
    <property type="evidence" value="ECO:0007669"/>
    <property type="project" value="InterPro"/>
</dbReference>
<dbReference type="GO" id="GO:0043714">
    <property type="term" value="F:(R)-citramalate synthase activity"/>
    <property type="evidence" value="ECO:0007669"/>
    <property type="project" value="UniProtKB-EC"/>
</dbReference>
<evidence type="ECO:0000256" key="1">
    <source>
        <dbReference type="ARBA" id="ARBA00004743"/>
    </source>
</evidence>
<sequence length="156" mass="16878">MAPVQLYDTTLRDGAQQEGISFSVVDKLKIVKKLDELGIHFIEGGFPGSNPKDVDFFEKARSLALPHSKLVAFGSTRRPKVKAAADANLLALADAGVKVVTIVGKSSELQVTQVLETTLEENLSMIVDSIGYLKTKGLTVFLDAEHFFDGFKVNPG</sequence>
<gene>
    <name evidence="6" type="ORF">S03H2_07493</name>
</gene>
<dbReference type="UniPathway" id="UPA00047">
    <property type="reaction ID" value="UER00066"/>
</dbReference>
<feature type="non-terminal residue" evidence="6">
    <location>
        <position position="156"/>
    </location>
</feature>
<accession>X1DV54</accession>
<dbReference type="InterPro" id="IPR005675">
    <property type="entry name" value="Citramal_synthase"/>
</dbReference>
<dbReference type="Gene3D" id="3.20.20.70">
    <property type="entry name" value="Aldolase class I"/>
    <property type="match status" value="1"/>
</dbReference>
<name>X1DV54_9ZZZZ</name>
<dbReference type="InterPro" id="IPR013785">
    <property type="entry name" value="Aldolase_TIM"/>
</dbReference>
<protein>
    <recommendedName>
        <fullName evidence="2">(R)-citramalate synthase</fullName>
        <ecNumber evidence="4">2.3.3.21</ecNumber>
    </recommendedName>
</protein>
<dbReference type="InterPro" id="IPR000891">
    <property type="entry name" value="PYR_CT"/>
</dbReference>
<dbReference type="EC" id="2.3.3.21" evidence="4"/>
<evidence type="ECO:0000256" key="3">
    <source>
        <dbReference type="ARBA" id="ARBA00022679"/>
    </source>
</evidence>